<reference evidence="1 2" key="1">
    <citation type="submission" date="2019-02" db="EMBL/GenBank/DDBJ databases">
        <title>Deep-cultivation of Planctomycetes and their phenomic and genomic characterization uncovers novel biology.</title>
        <authorList>
            <person name="Wiegand S."/>
            <person name="Jogler M."/>
            <person name="Boedeker C."/>
            <person name="Pinto D."/>
            <person name="Vollmers J."/>
            <person name="Rivas-Marin E."/>
            <person name="Kohn T."/>
            <person name="Peeters S.H."/>
            <person name="Heuer A."/>
            <person name="Rast P."/>
            <person name="Oberbeckmann S."/>
            <person name="Bunk B."/>
            <person name="Jeske O."/>
            <person name="Meyerdierks A."/>
            <person name="Storesund J.E."/>
            <person name="Kallscheuer N."/>
            <person name="Luecker S."/>
            <person name="Lage O.M."/>
            <person name="Pohl T."/>
            <person name="Merkel B.J."/>
            <person name="Hornburger P."/>
            <person name="Mueller R.-W."/>
            <person name="Bruemmer F."/>
            <person name="Labrenz M."/>
            <person name="Spormann A.M."/>
            <person name="Op Den Camp H."/>
            <person name="Overmann J."/>
            <person name="Amann R."/>
            <person name="Jetten M.S.M."/>
            <person name="Mascher T."/>
            <person name="Medema M.H."/>
            <person name="Devos D.P."/>
            <person name="Kaster A.-K."/>
            <person name="Ovreas L."/>
            <person name="Rohde M."/>
            <person name="Galperin M.Y."/>
            <person name="Jogler C."/>
        </authorList>
    </citation>
    <scope>NUCLEOTIDE SEQUENCE [LARGE SCALE GENOMIC DNA]</scope>
    <source>
        <strain evidence="1 2">Pla108</strain>
    </source>
</reference>
<dbReference type="Proteomes" id="UP000317421">
    <property type="component" value="Unassembled WGS sequence"/>
</dbReference>
<sequence length="66" mass="7294">MGWVEGSFGIAKSKAGEGMLRRPFNQLLPDYFHKPCRQPEQVILGACRPAIQLADVVALALLALWN</sequence>
<gene>
    <name evidence="1" type="ORF">Pla108_03840</name>
</gene>
<protein>
    <submittedName>
        <fullName evidence="1">Uncharacterized protein</fullName>
    </submittedName>
</protein>
<evidence type="ECO:0000313" key="2">
    <source>
        <dbReference type="Proteomes" id="UP000317421"/>
    </source>
</evidence>
<keyword evidence="2" id="KW-1185">Reference proteome</keyword>
<dbReference type="AlphaFoldDB" id="A0A5C6AJU9"/>
<proteinExistence type="predicted"/>
<comment type="caution">
    <text evidence="1">The sequence shown here is derived from an EMBL/GenBank/DDBJ whole genome shotgun (WGS) entry which is preliminary data.</text>
</comment>
<evidence type="ECO:0000313" key="1">
    <source>
        <dbReference type="EMBL" id="TWT99445.1"/>
    </source>
</evidence>
<accession>A0A5C6AJU9</accession>
<dbReference type="EMBL" id="SJPR01000001">
    <property type="protein sequence ID" value="TWT99445.1"/>
    <property type="molecule type" value="Genomic_DNA"/>
</dbReference>
<name>A0A5C6AJU9_9BACT</name>
<organism evidence="1 2">
    <name type="scientific">Botrimarina colliarenosi</name>
    <dbReference type="NCBI Taxonomy" id="2528001"/>
    <lineage>
        <taxon>Bacteria</taxon>
        <taxon>Pseudomonadati</taxon>
        <taxon>Planctomycetota</taxon>
        <taxon>Planctomycetia</taxon>
        <taxon>Pirellulales</taxon>
        <taxon>Lacipirellulaceae</taxon>
        <taxon>Botrimarina</taxon>
    </lineage>
</organism>